<accession>A0AAJ1X3B9</accession>
<reference evidence="1" key="1">
    <citation type="submission" date="2023-07" db="EMBL/GenBank/DDBJ databases">
        <title>Functional and genomic diversity of the sorghum phyllosphere microbiome.</title>
        <authorList>
            <person name="Shade A."/>
        </authorList>
    </citation>
    <scope>NUCLEOTIDE SEQUENCE</scope>
    <source>
        <strain evidence="1">SORGH_AS_1067</strain>
    </source>
</reference>
<dbReference type="RefSeq" id="WP_307204737.1">
    <property type="nucleotide sequence ID" value="NZ_JAUTAN010000001.1"/>
</dbReference>
<dbReference type="AlphaFoldDB" id="A0AAJ1X3B9"/>
<dbReference type="EMBL" id="JAUTAN010000001">
    <property type="protein sequence ID" value="MDQ1106701.1"/>
    <property type="molecule type" value="Genomic_DNA"/>
</dbReference>
<name>A0AAJ1X3B9_9ACTN</name>
<sequence length="356" mass="38343">MTAALHVRRTSSREPLVDELAARIGTRPGLEALLGDLDRRAHRSVVPRLLGRRVAAAWGWDAEDRRNEWWPQGVTTTEDATGLGTVPDGLGGRRVAVVSSYAKAVPGPGSGGPVKQGARLTFLDLGTGAYRHVLLVKPVRRDDGTVDHEPVPVHAGGVVWSGSWLHVAATGKGCVSAHLDDLVHLGDGERGTAFGYRWVLPTRVDHRGGADEGTERLRWSFLSLDVGTRSLVVGEYGRGEKSTRIARFPLADDGLPAGSAEDPTLTRASEVVDTGVKGMQGVASVDGRLHVTTSHGGWLPGSLVTARSHDARGWRRTVAAAPMGPEDLAWSPAERLLWTPTEHPRRRWLVALRPPR</sequence>
<protein>
    <submittedName>
        <fullName evidence="1">Uncharacterized protein</fullName>
    </submittedName>
</protein>
<evidence type="ECO:0000313" key="2">
    <source>
        <dbReference type="Proteomes" id="UP001239215"/>
    </source>
</evidence>
<proteinExistence type="predicted"/>
<evidence type="ECO:0000313" key="1">
    <source>
        <dbReference type="EMBL" id="MDQ1106701.1"/>
    </source>
</evidence>
<comment type="caution">
    <text evidence="1">The sequence shown here is derived from an EMBL/GenBank/DDBJ whole genome shotgun (WGS) entry which is preliminary data.</text>
</comment>
<organism evidence="1 2">
    <name type="scientific">Nocardioides zeae</name>
    <dbReference type="NCBI Taxonomy" id="1457234"/>
    <lineage>
        <taxon>Bacteria</taxon>
        <taxon>Bacillati</taxon>
        <taxon>Actinomycetota</taxon>
        <taxon>Actinomycetes</taxon>
        <taxon>Propionibacteriales</taxon>
        <taxon>Nocardioidaceae</taxon>
        <taxon>Nocardioides</taxon>
    </lineage>
</organism>
<gene>
    <name evidence="1" type="ORF">QE405_003985</name>
</gene>
<dbReference type="Proteomes" id="UP001239215">
    <property type="component" value="Unassembled WGS sequence"/>
</dbReference>